<gene>
    <name evidence="1" type="ORF">CYMTET_42595</name>
</gene>
<keyword evidence="2" id="KW-1185">Reference proteome</keyword>
<accession>A0AAE0C4W9</accession>
<dbReference type="Gene3D" id="1.25.40.20">
    <property type="entry name" value="Ankyrin repeat-containing domain"/>
    <property type="match status" value="1"/>
</dbReference>
<dbReference type="InterPro" id="IPR036770">
    <property type="entry name" value="Ankyrin_rpt-contain_sf"/>
</dbReference>
<reference evidence="1 2" key="1">
    <citation type="journal article" date="2015" name="Genome Biol. Evol.">
        <title>Comparative Genomics of a Bacterivorous Green Alga Reveals Evolutionary Causalities and Consequences of Phago-Mixotrophic Mode of Nutrition.</title>
        <authorList>
            <person name="Burns J.A."/>
            <person name="Paasch A."/>
            <person name="Narechania A."/>
            <person name="Kim E."/>
        </authorList>
    </citation>
    <scope>NUCLEOTIDE SEQUENCE [LARGE SCALE GENOMIC DNA]</scope>
    <source>
        <strain evidence="1 2">PLY_AMNH</strain>
    </source>
</reference>
<name>A0AAE0C4W9_9CHLO</name>
<dbReference type="AlphaFoldDB" id="A0AAE0C4W9"/>
<sequence>MPSYVSGYDGQTELEVDDHEASAGDAVGEVKHSPVEFWKHANEEELNARKMALEADPSLAADKCAISPLIVAARVNFARLALRALSLGHTVDEKADDGRDVICIAANHGYGRLVDMLIESHSGARTPMTAVDIATMQGDATMVRRLKNPTIGEGASIRGFYRTHARKLSIANRG</sequence>
<dbReference type="Proteomes" id="UP001190700">
    <property type="component" value="Unassembled WGS sequence"/>
</dbReference>
<dbReference type="SUPFAM" id="SSF48403">
    <property type="entry name" value="Ankyrin repeat"/>
    <property type="match status" value="1"/>
</dbReference>
<protein>
    <recommendedName>
        <fullName evidence="3">Ankyrin repeat protein</fullName>
    </recommendedName>
</protein>
<evidence type="ECO:0008006" key="3">
    <source>
        <dbReference type="Google" id="ProtNLM"/>
    </source>
</evidence>
<comment type="caution">
    <text evidence="1">The sequence shown here is derived from an EMBL/GenBank/DDBJ whole genome shotgun (WGS) entry which is preliminary data.</text>
</comment>
<evidence type="ECO:0000313" key="1">
    <source>
        <dbReference type="EMBL" id="KAK3247919.1"/>
    </source>
</evidence>
<proteinExistence type="predicted"/>
<organism evidence="1 2">
    <name type="scientific">Cymbomonas tetramitiformis</name>
    <dbReference type="NCBI Taxonomy" id="36881"/>
    <lineage>
        <taxon>Eukaryota</taxon>
        <taxon>Viridiplantae</taxon>
        <taxon>Chlorophyta</taxon>
        <taxon>Pyramimonadophyceae</taxon>
        <taxon>Pyramimonadales</taxon>
        <taxon>Pyramimonadaceae</taxon>
        <taxon>Cymbomonas</taxon>
    </lineage>
</organism>
<evidence type="ECO:0000313" key="2">
    <source>
        <dbReference type="Proteomes" id="UP001190700"/>
    </source>
</evidence>
<dbReference type="EMBL" id="LGRX02028556">
    <property type="protein sequence ID" value="KAK3247919.1"/>
    <property type="molecule type" value="Genomic_DNA"/>
</dbReference>